<evidence type="ECO:0000256" key="4">
    <source>
        <dbReference type="ARBA" id="ARBA00022598"/>
    </source>
</evidence>
<keyword evidence="6 10" id="KW-0332">GMP biosynthesis</keyword>
<dbReference type="InterPro" id="IPR025777">
    <property type="entry name" value="GMPS_ATP_PPase_dom"/>
</dbReference>
<dbReference type="InterPro" id="IPR001674">
    <property type="entry name" value="GMP_synth_C"/>
</dbReference>
<evidence type="ECO:0000256" key="5">
    <source>
        <dbReference type="ARBA" id="ARBA00022741"/>
    </source>
</evidence>
<evidence type="ECO:0000256" key="9">
    <source>
        <dbReference type="ARBA" id="ARBA00022962"/>
    </source>
</evidence>
<dbReference type="GO" id="GO:0005829">
    <property type="term" value="C:cytosol"/>
    <property type="evidence" value="ECO:0007669"/>
    <property type="project" value="TreeGrafter"/>
</dbReference>
<dbReference type="Gene3D" id="3.30.300.10">
    <property type="match status" value="1"/>
</dbReference>
<comment type="pathway">
    <text evidence="2">Purine metabolism; GMP biosynthesis; GMP from XMP (L-Gln route): step 1/1.</text>
</comment>
<feature type="binding site" evidence="10">
    <location>
        <begin position="28"/>
        <end position="34"/>
    </location>
    <ligand>
        <name>ATP</name>
        <dbReference type="ChEBI" id="CHEBI:30616"/>
    </ligand>
</feature>
<dbReference type="GO" id="GO:0005524">
    <property type="term" value="F:ATP binding"/>
    <property type="evidence" value="ECO:0007669"/>
    <property type="project" value="UniProtKB-UniRule"/>
</dbReference>
<evidence type="ECO:0000256" key="1">
    <source>
        <dbReference type="ARBA" id="ARBA00002332"/>
    </source>
</evidence>
<dbReference type="Proteomes" id="UP000228681">
    <property type="component" value="Unassembled WGS sequence"/>
</dbReference>
<organism evidence="12 13">
    <name type="scientific">Candidatus Nealsonbacteria bacterium CG23_combo_of_CG06-09_8_20_14_all_36_12</name>
    <dbReference type="NCBI Taxonomy" id="1974718"/>
    <lineage>
        <taxon>Bacteria</taxon>
        <taxon>Candidatus Nealsoniibacteriota</taxon>
    </lineage>
</organism>
<reference evidence="12 13" key="1">
    <citation type="submission" date="2017-09" db="EMBL/GenBank/DDBJ databases">
        <title>Depth-based differentiation of microbial function through sediment-hosted aquifers and enrichment of novel symbionts in the deep terrestrial subsurface.</title>
        <authorList>
            <person name="Probst A.J."/>
            <person name="Ladd B."/>
            <person name="Jarett J.K."/>
            <person name="Geller-Mcgrath D.E."/>
            <person name="Sieber C.M."/>
            <person name="Emerson J.B."/>
            <person name="Anantharaman K."/>
            <person name="Thomas B.C."/>
            <person name="Malmstrom R."/>
            <person name="Stieglmeier M."/>
            <person name="Klingl A."/>
            <person name="Woyke T."/>
            <person name="Ryan C.M."/>
            <person name="Banfield J.F."/>
        </authorList>
    </citation>
    <scope>NUCLEOTIDE SEQUENCE [LARGE SCALE GENOMIC DNA]</scope>
    <source>
        <strain evidence="12">CG23_combo_of_CG06-09_8_20_14_all_36_12</strain>
    </source>
</reference>
<comment type="function">
    <text evidence="1">Catalyzes the synthesis of GMP from XMP.</text>
</comment>
<dbReference type="EMBL" id="PCRS01000026">
    <property type="protein sequence ID" value="PIP24912.1"/>
    <property type="molecule type" value="Genomic_DNA"/>
</dbReference>
<evidence type="ECO:0000259" key="11">
    <source>
        <dbReference type="PROSITE" id="PS51553"/>
    </source>
</evidence>
<dbReference type="GO" id="GO:0003921">
    <property type="term" value="F:GMP synthase activity"/>
    <property type="evidence" value="ECO:0007669"/>
    <property type="project" value="InterPro"/>
</dbReference>
<dbReference type="SUPFAM" id="SSF54810">
    <property type="entry name" value="GMP synthetase C-terminal dimerisation domain"/>
    <property type="match status" value="1"/>
</dbReference>
<dbReference type="InterPro" id="IPR014729">
    <property type="entry name" value="Rossmann-like_a/b/a_fold"/>
</dbReference>
<evidence type="ECO:0000313" key="13">
    <source>
        <dbReference type="Proteomes" id="UP000228681"/>
    </source>
</evidence>
<accession>A0A2G9Z0B2</accession>
<evidence type="ECO:0000256" key="10">
    <source>
        <dbReference type="PROSITE-ProRule" id="PRU00886"/>
    </source>
</evidence>
<gene>
    <name evidence="12" type="ORF">COX34_01640</name>
</gene>
<protein>
    <recommendedName>
        <fullName evidence="3">GMP synthase (glutamine-hydrolyzing)</fullName>
        <ecNumber evidence="3">6.3.5.2</ecNumber>
    </recommendedName>
</protein>
<dbReference type="UniPathway" id="UPA00189">
    <property type="reaction ID" value="UER00296"/>
</dbReference>
<keyword evidence="8 10" id="KW-0067">ATP-binding</keyword>
<keyword evidence="4" id="KW-0436">Ligase</keyword>
<dbReference type="SUPFAM" id="SSF52402">
    <property type="entry name" value="Adenine nucleotide alpha hydrolases-like"/>
    <property type="match status" value="1"/>
</dbReference>
<comment type="caution">
    <text evidence="12">The sequence shown here is derived from an EMBL/GenBank/DDBJ whole genome shotgun (WGS) entry which is preliminary data.</text>
</comment>
<dbReference type="PROSITE" id="PS51553">
    <property type="entry name" value="GMPS_ATP_PPASE"/>
    <property type="match status" value="1"/>
</dbReference>
<keyword evidence="7 10" id="KW-0658">Purine biosynthesis</keyword>
<dbReference type="PANTHER" id="PTHR11922:SF2">
    <property type="entry name" value="GMP SYNTHASE [GLUTAMINE-HYDROLYZING]"/>
    <property type="match status" value="1"/>
</dbReference>
<evidence type="ECO:0000256" key="8">
    <source>
        <dbReference type="ARBA" id="ARBA00022840"/>
    </source>
</evidence>
<evidence type="ECO:0000256" key="7">
    <source>
        <dbReference type="ARBA" id="ARBA00022755"/>
    </source>
</evidence>
<evidence type="ECO:0000256" key="3">
    <source>
        <dbReference type="ARBA" id="ARBA00012746"/>
    </source>
</evidence>
<dbReference type="AlphaFoldDB" id="A0A2G9Z0B2"/>
<dbReference type="InterPro" id="IPR022310">
    <property type="entry name" value="NAD/GMP_synthase"/>
</dbReference>
<feature type="domain" description="GMPS ATP-PPase" evidence="11">
    <location>
        <begin position="1"/>
        <end position="190"/>
    </location>
</feature>
<dbReference type="CDD" id="cd01997">
    <property type="entry name" value="GMP_synthase_C"/>
    <property type="match status" value="1"/>
</dbReference>
<dbReference type="Gene3D" id="3.40.50.620">
    <property type="entry name" value="HUPs"/>
    <property type="match status" value="1"/>
</dbReference>
<keyword evidence="9" id="KW-0315">Glutamine amidotransferase</keyword>
<evidence type="ECO:0000256" key="6">
    <source>
        <dbReference type="ARBA" id="ARBA00022749"/>
    </source>
</evidence>
<dbReference type="Pfam" id="PF02540">
    <property type="entry name" value="NAD_synthase"/>
    <property type="match status" value="1"/>
</dbReference>
<sequence>MNYKKFIDEKIKEIKKIVGKEKAISVLSGGVDSSTVTVLGYRAIGNRLKTIFIDNGLMRGNEPENIVKTFKKLGIKVEIIEAKDKFFRALKGKTDPEEKREVITQTFYRDVFKKIIRENKIKFLLQGTILTDIEETIAGIKRQHNVLAQIGINPQKEYGYRVIEPLIELRKDRVRKVAKLLGLPEEIHQRIPFPGPALAARVIGEVTPKKIDIIRKTTTIIEKELKNSKAFQYFPVLMEDRATGMKNGKREFGNIIIIRCVESKDARTVTPSRLSWGILDKIQKRITKEIPEVVRVCYDITPKPPATIEYI</sequence>
<evidence type="ECO:0000256" key="2">
    <source>
        <dbReference type="ARBA" id="ARBA00005153"/>
    </source>
</evidence>
<proteinExistence type="predicted"/>
<dbReference type="EC" id="6.3.5.2" evidence="3"/>
<evidence type="ECO:0000313" key="12">
    <source>
        <dbReference type="EMBL" id="PIP24912.1"/>
    </source>
</evidence>
<keyword evidence="5 10" id="KW-0547">Nucleotide-binding</keyword>
<dbReference type="PANTHER" id="PTHR11922">
    <property type="entry name" value="GMP SYNTHASE-RELATED"/>
    <property type="match status" value="1"/>
</dbReference>
<dbReference type="Pfam" id="PF00958">
    <property type="entry name" value="GMP_synt_C"/>
    <property type="match status" value="1"/>
</dbReference>
<name>A0A2G9Z0B2_9BACT</name>